<sequence length="168" mass="19787">MTRLCQYWPQNCTRKDMQLHSVPKFTIMNEFRFYGQPTIENLFKCRMMSRSEVCPAFDCVEFLNRAYFKTPARLCFVFDTSQLAMDHTFHRCPTPWLYELQIELHWNETTVQSFWGVGSIPVYVHQARTNPPIGIEAISMFQDILVEASVTQVPARKRGFLFCLIIML</sequence>
<dbReference type="OMA" id="KSNTIFA"/>
<dbReference type="InParanoid" id="A0A7M7KB89"/>
<evidence type="ECO:0000313" key="1">
    <source>
        <dbReference type="EnsemblMetazoa" id="XP_022663169"/>
    </source>
</evidence>
<protein>
    <submittedName>
        <fullName evidence="1">Uncharacterized protein</fullName>
    </submittedName>
</protein>
<evidence type="ECO:0000313" key="2">
    <source>
        <dbReference type="Proteomes" id="UP000594260"/>
    </source>
</evidence>
<name>A0A7M7KB89_VARDE</name>
<reference evidence="1" key="1">
    <citation type="submission" date="2021-01" db="UniProtKB">
        <authorList>
            <consortium name="EnsemblMetazoa"/>
        </authorList>
    </citation>
    <scope>IDENTIFICATION</scope>
</reference>
<proteinExistence type="predicted"/>
<dbReference type="KEGG" id="vde:111251129"/>
<dbReference type="EnsemblMetazoa" id="XM_022807434">
    <property type="protein sequence ID" value="XP_022663169"/>
    <property type="gene ID" value="LOC111251129"/>
</dbReference>
<dbReference type="Proteomes" id="UP000594260">
    <property type="component" value="Unplaced"/>
</dbReference>
<dbReference type="GeneID" id="111251129"/>
<organism evidence="1 2">
    <name type="scientific">Varroa destructor</name>
    <name type="common">Honeybee mite</name>
    <dbReference type="NCBI Taxonomy" id="109461"/>
    <lineage>
        <taxon>Eukaryota</taxon>
        <taxon>Metazoa</taxon>
        <taxon>Ecdysozoa</taxon>
        <taxon>Arthropoda</taxon>
        <taxon>Chelicerata</taxon>
        <taxon>Arachnida</taxon>
        <taxon>Acari</taxon>
        <taxon>Parasitiformes</taxon>
        <taxon>Mesostigmata</taxon>
        <taxon>Gamasina</taxon>
        <taxon>Dermanyssoidea</taxon>
        <taxon>Varroidae</taxon>
        <taxon>Varroa</taxon>
    </lineage>
</organism>
<keyword evidence="2" id="KW-1185">Reference proteome</keyword>
<accession>A0A7M7KB89</accession>
<dbReference type="RefSeq" id="XP_022663169.1">
    <property type="nucleotide sequence ID" value="XM_022807434.1"/>
</dbReference>
<dbReference type="AlphaFoldDB" id="A0A7M7KB89"/>
<dbReference type="OrthoDB" id="6525436at2759"/>